<dbReference type="GO" id="GO:0003676">
    <property type="term" value="F:nucleic acid binding"/>
    <property type="evidence" value="ECO:0007669"/>
    <property type="project" value="InterPro"/>
</dbReference>
<protein>
    <recommendedName>
        <fullName evidence="2">RNase H type-1 domain-containing protein</fullName>
    </recommendedName>
</protein>
<evidence type="ECO:0000259" key="2">
    <source>
        <dbReference type="PROSITE" id="PS50879"/>
    </source>
</evidence>
<dbReference type="PANTHER" id="PTHR46387:SF2">
    <property type="entry name" value="RIBONUCLEASE HI"/>
    <property type="match status" value="1"/>
</dbReference>
<dbReference type="AlphaFoldDB" id="A0A834Z5N0"/>
<dbReference type="EMBL" id="JABCRI010000010">
    <property type="protein sequence ID" value="KAF8399311.1"/>
    <property type="molecule type" value="Genomic_DNA"/>
</dbReference>
<organism evidence="3 4">
    <name type="scientific">Tetracentron sinense</name>
    <name type="common">Spur-leaf</name>
    <dbReference type="NCBI Taxonomy" id="13715"/>
    <lineage>
        <taxon>Eukaryota</taxon>
        <taxon>Viridiplantae</taxon>
        <taxon>Streptophyta</taxon>
        <taxon>Embryophyta</taxon>
        <taxon>Tracheophyta</taxon>
        <taxon>Spermatophyta</taxon>
        <taxon>Magnoliopsida</taxon>
        <taxon>Trochodendrales</taxon>
        <taxon>Trochodendraceae</taxon>
        <taxon>Tetracentron</taxon>
    </lineage>
</organism>
<dbReference type="Gene3D" id="3.30.420.10">
    <property type="entry name" value="Ribonuclease H-like superfamily/Ribonuclease H"/>
    <property type="match status" value="1"/>
</dbReference>
<comment type="caution">
    <text evidence="3">The sequence shown here is derived from an EMBL/GenBank/DDBJ whole genome shotgun (WGS) entry which is preliminary data.</text>
</comment>
<dbReference type="InterPro" id="IPR002156">
    <property type="entry name" value="RNaseH_domain"/>
</dbReference>
<dbReference type="PROSITE" id="PS50879">
    <property type="entry name" value="RNASE_H_1"/>
    <property type="match status" value="1"/>
</dbReference>
<evidence type="ECO:0000256" key="1">
    <source>
        <dbReference type="SAM" id="MobiDB-lite"/>
    </source>
</evidence>
<dbReference type="CDD" id="cd09279">
    <property type="entry name" value="RNase_HI_like"/>
    <property type="match status" value="1"/>
</dbReference>
<dbReference type="Proteomes" id="UP000655225">
    <property type="component" value="Unassembled WGS sequence"/>
</dbReference>
<dbReference type="InterPro" id="IPR054722">
    <property type="entry name" value="PolX-like_BBD"/>
</dbReference>
<dbReference type="InterPro" id="IPR012337">
    <property type="entry name" value="RNaseH-like_sf"/>
</dbReference>
<evidence type="ECO:0000313" key="3">
    <source>
        <dbReference type="EMBL" id="KAF8399311.1"/>
    </source>
</evidence>
<evidence type="ECO:0000313" key="4">
    <source>
        <dbReference type="Proteomes" id="UP000655225"/>
    </source>
</evidence>
<dbReference type="SUPFAM" id="SSF53098">
    <property type="entry name" value="Ribonuclease H-like"/>
    <property type="match status" value="1"/>
</dbReference>
<name>A0A834Z5N0_TETSI</name>
<sequence>MPSQPLGPTMGMQQNNLTGEQQVVCHMALNCWNQFNHAYQVEEILQALAAMTITDPQDPEWILDTGASSHMTNNPGILNIVQPYMGSDKIIIDDGKQLSISHVGSASLPTSHGNLPLSNVLLVCDPSVSAYKGYSLPKEAEEHLVSCGLKNAIYSISAVDVKEDLFGTLMPCSFQQPASSKGKASKKDSPQKRSQEVLLSENVDVVGSTFISTNSQRKYAKLDQYVEAQAISSHCQSCILEFDGASKGNPGQAGAGAVLRADDGSLVCRLREGVGIATCNVAEYRAMLLGLKYALKKGFKQIRVQGDSKLVCMQVQGLWKTKNQNMADLCKEAKVLKDKFLSFQITHVLRLSVTSYSSTMVGYFHLQMGFNSEADVQANLAVNLADGEVQEECYKK</sequence>
<proteinExistence type="predicted"/>
<dbReference type="InterPro" id="IPR036397">
    <property type="entry name" value="RNaseH_sf"/>
</dbReference>
<gene>
    <name evidence="3" type="ORF">HHK36_015176</name>
</gene>
<feature type="domain" description="RNase H type-1" evidence="2">
    <location>
        <begin position="234"/>
        <end position="383"/>
    </location>
</feature>
<dbReference type="PANTHER" id="PTHR46387">
    <property type="entry name" value="POLYNUCLEOTIDYL TRANSFERASE, RIBONUCLEASE H-LIKE SUPERFAMILY PROTEIN"/>
    <property type="match status" value="1"/>
</dbReference>
<reference evidence="3 4" key="1">
    <citation type="submission" date="2020-04" db="EMBL/GenBank/DDBJ databases">
        <title>Plant Genome Project.</title>
        <authorList>
            <person name="Zhang R.-G."/>
        </authorList>
    </citation>
    <scope>NUCLEOTIDE SEQUENCE [LARGE SCALE GENOMIC DNA]</scope>
    <source>
        <strain evidence="3">YNK0</strain>
        <tissue evidence="3">Leaf</tissue>
    </source>
</reference>
<keyword evidence="4" id="KW-1185">Reference proteome</keyword>
<accession>A0A834Z5N0</accession>
<dbReference type="Pfam" id="PF22936">
    <property type="entry name" value="Pol_BBD"/>
    <property type="match status" value="1"/>
</dbReference>
<dbReference type="FunFam" id="3.30.420.10:FF:000076">
    <property type="entry name" value="RBR-type E3 ubiquitin transferase"/>
    <property type="match status" value="1"/>
</dbReference>
<dbReference type="Pfam" id="PF13456">
    <property type="entry name" value="RVT_3"/>
    <property type="match status" value="1"/>
</dbReference>
<feature type="compositionally biased region" description="Basic and acidic residues" evidence="1">
    <location>
        <begin position="185"/>
        <end position="195"/>
    </location>
</feature>
<feature type="region of interest" description="Disordered" evidence="1">
    <location>
        <begin position="175"/>
        <end position="195"/>
    </location>
</feature>
<dbReference type="OrthoDB" id="2016287at2759"/>
<dbReference type="GO" id="GO:0004523">
    <property type="term" value="F:RNA-DNA hybrid ribonuclease activity"/>
    <property type="evidence" value="ECO:0007669"/>
    <property type="project" value="InterPro"/>
</dbReference>
<dbReference type="OMA" id="QQASSIC"/>